<feature type="disulfide bond" evidence="3">
    <location>
        <begin position="5740"/>
        <end position="5758"/>
    </location>
</feature>
<dbReference type="InterPro" id="IPR036055">
    <property type="entry name" value="LDL_receptor-like_sf"/>
</dbReference>
<feature type="disulfide bond" evidence="3">
    <location>
        <begin position="6403"/>
        <end position="6415"/>
    </location>
</feature>
<feature type="domain" description="MAM" evidence="8">
    <location>
        <begin position="4540"/>
        <end position="4696"/>
    </location>
</feature>
<feature type="disulfide bond" evidence="3">
    <location>
        <begin position="1794"/>
        <end position="1806"/>
    </location>
</feature>
<feature type="domain" description="EGF-like" evidence="7">
    <location>
        <begin position="7188"/>
        <end position="7224"/>
    </location>
</feature>
<feature type="disulfide bond" evidence="3">
    <location>
        <begin position="3427"/>
        <end position="3445"/>
    </location>
</feature>
<comment type="caution">
    <text evidence="9">The sequence shown here is derived from an EMBL/GenBank/DDBJ whole genome shotgun (WGS) entry which is preliminary data.</text>
</comment>
<feature type="domain" description="MAM" evidence="8">
    <location>
        <begin position="3461"/>
        <end position="3628"/>
    </location>
</feature>
<dbReference type="InterPro" id="IPR002172">
    <property type="entry name" value="LDrepeatLR_classA_rpt"/>
</dbReference>
<name>A0AAV6VAA9_9ARAC</name>
<feature type="domain" description="MAM" evidence="8">
    <location>
        <begin position="6869"/>
        <end position="7030"/>
    </location>
</feature>
<dbReference type="InterPro" id="IPR023415">
    <property type="entry name" value="LDLR_class-A_CS"/>
</dbReference>
<dbReference type="Pfam" id="PF00629">
    <property type="entry name" value="MAM"/>
    <property type="match status" value="37"/>
</dbReference>
<dbReference type="PANTHER" id="PTHR23282">
    <property type="entry name" value="APICAL ENDOSOMAL GLYCOPROTEIN PRECURSOR"/>
    <property type="match status" value="1"/>
</dbReference>
<feature type="domain" description="MAM" evidence="8">
    <location>
        <begin position="727"/>
        <end position="889"/>
    </location>
</feature>
<feature type="region of interest" description="Disordered" evidence="4">
    <location>
        <begin position="2559"/>
        <end position="2578"/>
    </location>
</feature>
<feature type="domain" description="MAM" evidence="8">
    <location>
        <begin position="1630"/>
        <end position="1785"/>
    </location>
</feature>
<feature type="disulfide bond" evidence="3">
    <location>
        <begin position="6628"/>
        <end position="6640"/>
    </location>
</feature>
<evidence type="ECO:0000256" key="4">
    <source>
        <dbReference type="SAM" id="MobiDB-lite"/>
    </source>
</evidence>
<evidence type="ECO:0000256" key="5">
    <source>
        <dbReference type="SAM" id="Phobius"/>
    </source>
</evidence>
<feature type="domain" description="MAM" evidence="8">
    <location>
        <begin position="558"/>
        <end position="725"/>
    </location>
</feature>
<feature type="disulfide bond" evidence="3">
    <location>
        <begin position="1801"/>
        <end position="1819"/>
    </location>
</feature>
<feature type="domain" description="MAM" evidence="8">
    <location>
        <begin position="1242"/>
        <end position="1406"/>
    </location>
</feature>
<feature type="disulfide bond" evidence="3">
    <location>
        <begin position="5082"/>
        <end position="5100"/>
    </location>
</feature>
<dbReference type="InterPro" id="IPR000998">
    <property type="entry name" value="MAM_dom"/>
</dbReference>
<feature type="disulfide bond" evidence="3">
    <location>
        <begin position="7044"/>
        <end position="7056"/>
    </location>
</feature>
<dbReference type="PRINTS" id="PR00261">
    <property type="entry name" value="LDLRECEPTOR"/>
</dbReference>
<keyword evidence="5" id="KW-0472">Membrane</keyword>
<feature type="disulfide bond" evidence="3">
    <location>
        <begin position="3224"/>
        <end position="3242"/>
    </location>
</feature>
<sequence length="7293" mass="822366">MGQLGVCILLLALFGFYASAQTTYKCDFEKGLCSWLKNHRNNQGGKNWMLGKGKVNKADTGPSFDHTLGNENGTYLFVNLTATGKADVRLETVTLKSRYCLRFFYHMYGPEVPYFMVNLIYYNSDAYRYFVRSKTQGDRWKEAVISLNPVYYIQNYGYTAVFWISNSQYGNTKGDVALDDIELTPGLCKENKNIAESLCTFDNYKCGYTEANSVTKWIWRTFDKKNTGLPLQPATDHTLGTDYGGYWVNGISPTTMGSIMGAYVSNAVLSSPVYDKPKNPLNCLHFYFWMDGDGSHWYWGKVEEAYVQVHLNYPDSSRGRQWLVTKAKNISSHREWMYVEAGANITEKFQIQFTSMIKSKMQASVAIDDVKLFAGKCPEAGSCDFEDDKCSWLDGEDQYNWVRKTGKSTTNGEIGPARDTTKDSPDGSYVVFSTIGKDPGAQASLESEYLPAEGDALCVSFYYQMSGTDLGSLKVVRKESNITEATLWFLSDDQGAIWKKGMVEMKPSLIVNQVVFRGTIGKGKNGFIALDDIRIRKGEKCDLAPPVADPRYEAITRLSCTFDEKNLCSWSQDNDTVAWKFGTGAPFDSTGPKQPVEGRGQYIYYSSYEGDASNKGKVARIVSQGVPSFYPEAGCFSFYYHMFGAHVGELRVYIRDMKDEKTPLEGRRAIWRRRGTQPDKWIQFKDTFNFTEGNYMIEIEAEGGDGFAGDIAIDEISMTLGACSGVDLCDFESSTCGWTVEASSKGRYAWQRTMPTSGRQPKGPYQDHTTMSEYGNFLQAVAEDSAKMGDVTYFVSPKYSSTWGKHCLTFWYNRRGFGIGKLSVLTRISKKENLLWSAAKDVGEFWHYGQVDIYEKNIMQIVFQAEKGQNNDFEIALDDILIKNSACGKPVSCKFNTDYCSYFNNATADFSWLLGTGRVVNSQLVDPSPQDNSVEDGMYIYADMTDPSMKVGQKAVLVSEILEVPSRAASCLSFYYNINGNDKSSLIIGKMALDSIGKEMMYKVDDVRRLYDNTGSGWKSYSLDISGIPGNSQQIFFQANRDEGPQAFIAVDDVSVEDGKCQMPTTQPPVTVTEMPVTRVTCNFDGGNMCSWTVDRSSNKLKWAVNEPTKTKDKMPKFDHTKGNYQGRYAYIQGDGISKKDGVLTSYPVPSEWSREFCFSFWYFNNVEGKYSLKVAAQHRNNAYSTFWSVRANFVYKWRHAYVRIKSSATTTPRVRITGSLKNGVIAIDDVAAKEGACPPSKMCTFDEDTEMCGYTQDSSNSVDWGLKSGEDNDTLYRMPDHTTHSIEGSYLYIGFDGSVQGTTQRSRIFSPKRPPAPAGSCVTFYYHVHNVSRLSLNAYLATDDQVSDPQWTVKVGQGLLWHGARFSIVSKTVSWQVMFEVTVGSRGFGQVAIDDISVENGVCPDPGYCDFETENCLWENVRLPDELNGYQRPDVQGADVPADLLTDDFDWIRHIGDDYFGPPEDHSLGTPQGFYLLLDPRYVNPGQKAVYMSERLRSVMGVCLKLWYATPSYRNGASLEVYSSSDFKKADLQKLIKDTTNEVWTQALVSVIPLVTSDTPVTDFWIFLSGIAGNHTLGYVAIDDVSIEDGVCEKKDDLFDCGNGQTVLASDVCNFHEECSNGRDEQKCASCDFEDGLCGWTSERGYSYFRWKRARAGSEGLMYDHTKLDTSGYFMIAPIKSYVYTREIFTKLGSPILRNAFSSCSMEFWYNIRNKMNLTVTITRHNNSVELWVPERNSDDVWTRGQVSLGRIPKTFQINFLAERILIDDQHAAIDDVALQGCESIPSGGIGTCNSEQFDCKNSRCISRENICDYTDDCGNFEDERQETCVEAIARCSFDQSFCNWIQDNSTSGEWQLRAPFPSLDKGPTRDHTTGSANGQFLYIPGRIRPVPARILGPVLQPADGCQIRLYYDIRGLGPLSLQIKTRTEQNGEEKVVWTREDPTEGYFFIEDRVSFNETQSYQVIIEGTMTTSMGKVNHIALDDVSFNHKCIPQITPLPTVEPTISTPPPVVRCKYTDFQCKTMGQCIPLAKKCDFQQDCADGSDEDHCGKCDFHEDMCGLVSVASWSSYKWQRAQSEIFALSKNSTIPVTDSLGNEQGYFAVLTGTKFFNSYSATVMRTPKLGATSHACRLEFFYHFNVRSGYLEVYVNNMYALYEGGVKRFSVNRNTGKEWQFASVPIGNYPAGRAFEFRGNSQDPTFNGVAQDIAIDNINYLNCDPNVTYSDSLNCTFDHDNECGWYPDNAITAATWQKARTSSGNIGPKSDHTGKKGFFMYVKGDGILEKGHKAHLVSLKQEPADQRCFNFWYHMYGEDVGTLNIITRTDTDNTTIWSKTSSQGNAWKQGSRTIRSKEPYSIVIEAVVGSFATPVIAIDDIEIYEDICPHPVACDFEADFCEWSEKGWALQIGKGNNPSKDHTTDTETGRYAAMNEDTGTLRSPDYNYTAEEHCLNFWYFLEGDRDTVLKVLKEEQTSADKAAVVWADVAETNVRGQWRHSRASLENLKDGDYRIVISGSKKNGTIALDDVSIEDERCPPPGSCNFERDFCTWRNMPRPISSGLQWTRNSGSTVNRGTGPATDHTTGSTDGWYIYMDGNYGSMGQTAVLESENLHYAPKACFKYWYHMYRWGQGALQVSLVNHTDSKIYPIMTIPGSQGPNWYPVKRLLSDLPPTYRIRFTGTKGNSGDVALDDIFIQPDTCDDPVTTTAPPTQFPPTQWDCDFETGDFCTWFAANAWVVQDGRKALVSGLGPTADHTKENAFGHYAYYNPVNHTERNLISSNIDAGNSEYCFRFWYYMYSPSPMKLEIYALQYGNPLGPIWLKRSTSSTKWRYGTYYLEKTVDTSLIFSPTRGDLGIGDIALDDFAVNKGRCPLLKGQPCDFESTDICGFKLHSPDGISWKRTQANAIKGNLEGPKKDKTYGTKEGHYLMVKPSSSARVPGDNKAYLIMPEVPSSGTFRSCVQFWYQISGKNVIALKLYMRTTGGALPQFSLWSHSSNEGINDTWRVGQSTIDAPYVHEIVFEAVTDRADGGFIALDDIVVKEGACPPPGSCDFEADLCTWQNSGTDVEWVRNTGPTPTDGTGPDVDHTLGTEQGSYIYLQADNPAQKRNLVGVLESEFFSSSTAERCLEFWSHMSGKEMGTLQVNVTYYDNIKPEPQVLSSWMITGDQGPNWFRRLITITSVTDLIYDEYQIVFIGITKGALSDIALDDIEVTRRECYSVPVDSFDCLDGSHIKANQVCDFERDCPSGVDEANCGECDFEHGDCGWKDVTNLYNMRWTRTQGRVNDRNNGPGYDHTFNSTTGNFMLVASGYSYSYQVPTLQKSDIAFKRSYASCVMKFYFAHMNKSGAVLQVRKRLGSYSFATIWERKGSLGEGWNVGHAYIGTTEVNFFIEFTHKASYQASFAAIDDITFENCSMPEKRDSCTNKEFKCNNSRCVSRYYVCDMTDDCGDRSDEEAKMCSNYPKPCTFDTNGDCEWTIKGKGKNSWTIAYSSDSRRDNGGPLVDHTKGISQYGGRFLRLQRNFKDNKYYTALYYSPDFYLNGDTYCSLRLYYYLYGADDLQLKIYTETEQDGWSWNERFSESGSLGQRWNRAVVNIRSKKAFHFIIEGNAGNESESIVAIDDISLTDGCKSYTGTMPPPVSTPLPTRSTCTDTQFHCKSGQPLCIPKENACDFSVDCSDGSDEYNCGPCDFQTSFCGWRQMGGGKYEWHGKQVNSDVDSDYGPTTDHKNSSDGSFAYVREANGYYYGSATLESPPLPPVSSHCVMVFWLYIHSDDDYAAGTFFVYHKGGNSRYLPYQSLWKMREPYPKEWKRIEVKIPKNTVRGSLVKFISDPKWSSNTKEKSVALDEISFMNCNSKEHTADCDFDDDNFNGGYCLWKQPGSYGNPYWYRGKGATKDNFTGPTSDHTSGNGYYIYTAPDLSYTYKRRIMSPTFPMNYPEGSCFTFWYHMYGQKIGKLDVETLESGTYSTKWSRYRSQGNKWHLGEVDLLSKKDFEINIVGTAISGEQNIIAIDDLKMVDGPCTQNAVCDFETDLCGWNATYEGLVGWNRTQGSGNWSSEKPSVDHTTNTDSGHFIYLPFKRKGDLAILQSKMLKNYGNLCVKFYYNMFGNDIGSLAVYQKTNQEGSLENLKSLWKKSGDHAGGWKLGRVTMKSLPSFFIAFEAQTGIGPIGYIALDDIKITHGQCSDPATCTFEIDSCGWSNSNAFADVDWIRRNGFDNRLIVGPSVDHSTESAQGHYMYALLTGLPEESHSMLISEDLDISPNYCLSLWYNMFNTVNSSLMVQQVLIGMGWEGVTEVKSESVESDKWLNLEVNISAEDAGDYFQIGLTAMTYSAQDNDTQRGIAIDDLHLRKAQCGEEIVTTVVPPITPTPYPPSKFDCSFEDDLCKWENDVDSESAKWIIVEGHTNRSWARPRTDHSTLSTTGHYITLNDNAKSYSTNRARLLSLDGIYPDPEGVCIKFWYHIAGNNPGILYLRTQNFHDEEKFETAWSRHKSQGPDWKYEQVHVVRNYSYKIVFEGDGRPNGAMSLDDISLNFKSCPPRDFCDVEEDYCGFAHDPEGDFQWHRGNGDSRGPDIDHTYGSIIGYYFYVDPEEDVAQGKVAKLETGSYQSDKKCMQFWYYLNGMDVGTLEVLIRNGDTQTSKWKEEGDTSLSWHGSEVLLNQPVSSIYSYIFQVTTGSNYKNGTIAIDDIALKSECPPLGSCNFEEDMCLWTNDPDSNLQFRRGTGEITEAAPETDVTLGNQFGTYLYVHILNERSLTPAPAQLTSPYFTFTKKRCVNFWNFRNGTEFDGTLYVYVYVQRRDEQIEMMTLTKERLGRWSNDQVEIDENLDEGKYQIIFMAEMSKTANNFIAIDDITVYEGSCRPIEERKPDFTCDEGKTHISDDLRCDFYADCKDGSDETNCGLNCDFEEQEADPCNWRSNSKNNLIGWSQTFANDSVEPNTDHTKETVGDGYYMKVEFLKKYVYQGEAHLNSPLLIQSAATCRFFFWYYFNSLKEEESLAIFYDSGHQSTRTEIFRLQKSEEKSWMRAEIVVGRIQNRFSIDIVGDKRSMTGVIAIDDLNFENCYIPRPVEVPKACEDNQYLCQNGNCISSDLVCDFVDDCGDYSDENRIYAKCDDYPGRCDFERNYCSWRKTPETNDMWPITKYSKVSYYNPLFVTRDHTRNSRTGSFLYFDSYFNTIGKVARMSSPVMEPGDSSCKFRFFYTYGAKFSSTKYDEVQNTGTLSVYVRTDEVNAWKTLFTTTEPPGQYYEKVTLSLGDIKDRFEIVVESRIGKSYVYGGWAIDDVSFTSGCVASNQSLPISLIEPTEEPVEECEEGMFLCNADMSCILNSQLCDFVPDCSDSEDERKCGPCTFDDDSNPTCGWNDARGGKWKRVKGQKGMNGLTSDVSGKGYYMYVTKENTGSVSSLATLRSVDFQQASSTCEISFYYFMSGIVNSDASLKLQLQSNDKRDVMLWREINDQGQNWQSANVSIGKRAPGWHLDFIATHVFSAGDIAIDEISFFGCAPPEKRKCANKDEFACLNGECVNKTLVCDFSQDCSDGSDETNCTDFLERCDFEDGLCTWTNDPTGANAKWKLTSGSKVDEGKGPNRDHTRGDNTGNFLLASREDRAYYQYRTRITSTVFMANTYGNCKLRFWRHLYSPYRSYIVVYLRTAGDTRVKTLETFSGSQGDEWERSEVPISSKYNFEVIIEGQPADGLKGEVAIDDVSFTAECVPKYTIITTPIPTLWPKGYCESKGLFTCDDYSCLSWDKVCDFKMDCRYGKDEKSCPALCDFEMGSNCGWKAITQRGDGVEINITIAGEAQNIVPTAPKTDKTTNTAQGSYLIVHTSLETDTGPIDQYRSPNFSSSASTCKFNLWYASTIFYSIPTILISTSNTTVDMVQLAQSVGWKREEFGIGRQKSNFTINIQKKGRMSRYEYLAVDDIEFVNCALPKQEKGICMGFRCQKTRACIDYDRICDLTDDCGDGTDEDNCEGQNYLTTDFESGFGYFRQFYDAKSVPLLWEVKSGSSPGHLSSKVGPYYDHTLSNPDGHYITLTRGDKGTLNQKAWIASDVMRAIAKGQCTMRFYYFMYGKDVNQINVYTRKNEGGELNRLWGLSGEVGNFWMRGAVFLNDTDPFQVIIEGKCGVTTKDLIAMDDISFSSGCKLLKGLTLPPTEVPGNISTTTPIPTGCKPTEFFCKKDKVCIPGNKKCDFRFDCKDKTDEEDCVKESCHFDNKDLCGWTISNKLKNSKSQSRSKRQAIDDSEFQWIPIQANDESTKINLKNRPKTDHTRNLTDGWYLLADGGPGRQGDMTSLTSKEISTTHSHCNLDFWVFCGQYSCNLEVYAGKNENTMNKVWDADENLYGRKTMSNWVHAKAFLGGLTNYKVRLDSVRPYTYLTAVSVDDITFEDCAPPRSVDPLEETCDGGEFMCGNGKCISDNLLCDFNDDCGDFSDERDFLCQAYAAQCNFDTQNCPQWIIEPDNKLQWHKVNAGSNTWTQKPMQDHTTKSSIGFFLTFRSGYFESQAKTKFRSVTIDGYSKNCKLRFWFNSYYGNNKVRVYMRVNYNDILTQGSKFLQEFSTDVPNYWHKAQIEIVNKNEDYQIVLEADVERSYTGSINIDDVSLSAGCHIAIGRDIPGLPTVPPPEDDCAPEKLACKNKKCYTHLQRCDFVNDCGDNTDEENCGTSCDFENGMCGWFNPVDLVATWNRKKGKISFMSKNDRDHTLGTAEGYYLMTKQLRSKGDKAQLHTQNYVVSGAKCKISLWYFVHDTRNATLKVILVHNTKNHKYEDLWTLDKEGPEWKNAVVDIRTQQHFAIIIEAILGDASFLYDFAIDDIEFQTCQTDHRPQECMKDEWMCADELKCIKNWQFCDSKYDCLDKSDEHMCRIEHGDCDFDSETWMDDCDWKSKELEFEWARAKQARNDQTGPPRNQNPRIDGYFLLMDSSKQAKGDRAGVMTPVFKASQGKCHLRFWYYMKGSIDIGPLQVRSEGVNGQIFPLFSVKAPQGYEWKYQHLEVGNDQDYRVSFIATRGGDNETDIAIDEVKFTSGCLEGGEAIIPTGPTNICYIGDFRCKSGDCIPMEWKCDCAYDCKDGSDEVNCDNECSTTLPPKEVTTGSTTSQGTVIPQKHCQFGEKLCGDGQTCIKGLLLCDGVEDCPDGSDEKHGCQNAHLCGEKFYFCKDRAYPPCVAREKLCNGVNDCSDGSDESLCDKCPKDFSFCQNGGNCSVSNRVPICKCSEDFTQNRCAKSKVEPPPEEKEKLFAKEGGAGMIAGIVIGSLLLMSILVIIWYKRNTNAERSRLAHAVDNPVYGLIGTK</sequence>
<evidence type="ECO:0000259" key="7">
    <source>
        <dbReference type="PROSITE" id="PS50026"/>
    </source>
</evidence>
<feature type="domain" description="MAM" evidence="8">
    <location>
        <begin position="5118"/>
        <end position="5292"/>
    </location>
</feature>
<feature type="domain" description="MAM" evidence="8">
    <location>
        <begin position="5348"/>
        <end position="5505"/>
    </location>
</feature>
<feature type="domain" description="MAM" evidence="8">
    <location>
        <begin position="4023"/>
        <end position="4184"/>
    </location>
</feature>
<feature type="disulfide bond" evidence="3">
    <location>
        <begin position="6849"/>
        <end position="6864"/>
    </location>
</feature>
<keyword evidence="6" id="KW-0732">Signal</keyword>
<dbReference type="GO" id="GO:0016020">
    <property type="term" value="C:membrane"/>
    <property type="evidence" value="ECO:0007669"/>
    <property type="project" value="InterPro"/>
</dbReference>
<feature type="disulfide bond" evidence="3">
    <location>
        <begin position="5075"/>
        <end position="5087"/>
    </location>
</feature>
<feature type="domain" description="MAM" evidence="8">
    <location>
        <begin position="2228"/>
        <end position="2385"/>
    </location>
</feature>
<feature type="domain" description="MAM" evidence="8">
    <location>
        <begin position="2874"/>
        <end position="3044"/>
    </location>
</feature>
<feature type="domain" description="MAM" evidence="8">
    <location>
        <begin position="3252"/>
        <end position="3413"/>
    </location>
</feature>
<feature type="domain" description="MAM" evidence="8">
    <location>
        <begin position="2387"/>
        <end position="2535"/>
    </location>
</feature>
<dbReference type="PROSITE" id="PS00740">
    <property type="entry name" value="MAM_1"/>
    <property type="match status" value="1"/>
</dbReference>
<feature type="transmembrane region" description="Helical" evidence="5">
    <location>
        <begin position="7245"/>
        <end position="7267"/>
    </location>
</feature>
<feature type="domain" description="MAM" evidence="8">
    <location>
        <begin position="1835"/>
        <end position="1994"/>
    </location>
</feature>
<protein>
    <submittedName>
        <fullName evidence="9">Uncharacterized protein</fullName>
    </submittedName>
</protein>
<dbReference type="CDD" id="cd00112">
    <property type="entry name" value="LDLa"/>
    <property type="match status" value="18"/>
</dbReference>
<feature type="domain" description="MAM" evidence="8">
    <location>
        <begin position="6208"/>
        <end position="6392"/>
    </location>
</feature>
<feature type="compositionally biased region" description="Polar residues" evidence="4">
    <location>
        <begin position="2559"/>
        <end position="2571"/>
    </location>
</feature>
<feature type="disulfide bond" evidence="3">
    <location>
        <begin position="4885"/>
        <end position="4900"/>
    </location>
</feature>
<reference evidence="9 10" key="1">
    <citation type="journal article" date="2022" name="Nat. Ecol. Evol.">
        <title>A masculinizing supergene underlies an exaggerated male reproductive morph in a spider.</title>
        <authorList>
            <person name="Hendrickx F."/>
            <person name="De Corte Z."/>
            <person name="Sonet G."/>
            <person name="Van Belleghem S.M."/>
            <person name="Kostlbacher S."/>
            <person name="Vangestel C."/>
        </authorList>
    </citation>
    <scope>NUCLEOTIDE SEQUENCE [LARGE SCALE GENOMIC DNA]</scope>
    <source>
        <strain evidence="9">W744_W776</strain>
    </source>
</reference>
<feature type="domain" description="MAM" evidence="8">
    <location>
        <begin position="1080"/>
        <end position="1240"/>
    </location>
</feature>
<feature type="disulfide bond" evidence="3">
    <location>
        <begin position="6647"/>
        <end position="6662"/>
    </location>
</feature>
<feature type="domain" description="MAM" evidence="8">
    <location>
        <begin position="6664"/>
        <end position="6822"/>
    </location>
</feature>
<dbReference type="SMART" id="SM00137">
    <property type="entry name" value="MAM"/>
    <property type="match status" value="34"/>
</dbReference>
<feature type="domain" description="MAM" evidence="8">
    <location>
        <begin position="381"/>
        <end position="543"/>
    </location>
</feature>
<feature type="region of interest" description="Disordered" evidence="4">
    <location>
        <begin position="5576"/>
        <end position="5598"/>
    </location>
</feature>
<dbReference type="Proteomes" id="UP000827092">
    <property type="component" value="Unassembled WGS sequence"/>
</dbReference>
<feature type="disulfide bond" evidence="3">
    <location>
        <begin position="6410"/>
        <end position="6428"/>
    </location>
</feature>
<feature type="disulfide bond" evidence="3">
    <location>
        <begin position="5956"/>
        <end position="5971"/>
    </location>
</feature>
<feature type="disulfide bond" evidence="3">
    <location>
        <begin position="1614"/>
        <end position="1629"/>
    </location>
</feature>
<feature type="domain" description="MAM" evidence="8">
    <location>
        <begin position="891"/>
        <end position="1063"/>
    </location>
</feature>
<dbReference type="PANTHER" id="PTHR23282:SF101">
    <property type="entry name" value="MAM DOMAIN-CONTAINING PROTEIN"/>
    <property type="match status" value="1"/>
</dbReference>
<feature type="disulfide bond" evidence="2">
    <location>
        <begin position="7214"/>
        <end position="7223"/>
    </location>
</feature>
<dbReference type="Pfam" id="PF00057">
    <property type="entry name" value="Ldl_recept_a"/>
    <property type="match status" value="9"/>
</dbReference>
<dbReference type="SUPFAM" id="SSF57424">
    <property type="entry name" value="LDL receptor-like module"/>
    <property type="match status" value="17"/>
</dbReference>
<feature type="disulfide bond" evidence="3">
    <location>
        <begin position="3668"/>
        <end position="3683"/>
    </location>
</feature>
<feature type="disulfide bond" evidence="3">
    <location>
        <begin position="3236"/>
        <end position="3251"/>
    </location>
</feature>
<dbReference type="SMART" id="SM00192">
    <property type="entry name" value="LDLa"/>
    <property type="match status" value="19"/>
</dbReference>
<feature type="domain" description="MAM" evidence="8">
    <location>
        <begin position="24"/>
        <end position="190"/>
    </location>
</feature>
<feature type="disulfide bond" evidence="3">
    <location>
        <begin position="5519"/>
        <end position="5537"/>
    </location>
</feature>
<keyword evidence="2" id="KW-0245">EGF-like domain</keyword>
<feature type="domain" description="MAM" evidence="8">
    <location>
        <begin position="4902"/>
        <end position="5065"/>
    </location>
</feature>
<feature type="domain" description="MAM" evidence="8">
    <location>
        <begin position="5551"/>
        <end position="5714"/>
    </location>
</feature>
<feature type="disulfide bond" evidence="3">
    <location>
        <begin position="7172"/>
        <end position="7187"/>
    </location>
</feature>
<dbReference type="PROSITE" id="PS50060">
    <property type="entry name" value="MAM_2"/>
    <property type="match status" value="37"/>
</dbReference>
<feature type="disulfide bond" evidence="3">
    <location>
        <begin position="7051"/>
        <end position="7069"/>
    </location>
</feature>
<evidence type="ECO:0000256" key="3">
    <source>
        <dbReference type="PROSITE-ProRule" id="PRU00124"/>
    </source>
</evidence>
<feature type="chain" id="PRO_5043742341" evidence="6">
    <location>
        <begin position="21"/>
        <end position="7293"/>
    </location>
</feature>
<dbReference type="InterPro" id="IPR000742">
    <property type="entry name" value="EGF"/>
</dbReference>
<dbReference type="CDD" id="cd06263">
    <property type="entry name" value="MAM"/>
    <property type="match status" value="31"/>
</dbReference>
<feature type="domain" description="MAM" evidence="8">
    <location>
        <begin position="5769"/>
        <end position="5930"/>
    </location>
</feature>
<dbReference type="Gene3D" id="4.10.400.10">
    <property type="entry name" value="Low-density Lipoprotein Receptor"/>
    <property type="match status" value="17"/>
</dbReference>
<keyword evidence="1 2" id="KW-1015">Disulfide bond</keyword>
<comment type="caution">
    <text evidence="2">Lacks conserved residue(s) required for the propagation of feature annotation.</text>
</comment>
<keyword evidence="10" id="KW-1185">Reference proteome</keyword>
<feature type="signal peptide" evidence="6">
    <location>
        <begin position="1"/>
        <end position="20"/>
    </location>
</feature>
<dbReference type="InterPro" id="IPR013320">
    <property type="entry name" value="ConA-like_dom_sf"/>
</dbReference>
<feature type="disulfide bond" evidence="3">
    <location>
        <begin position="3420"/>
        <end position="3432"/>
    </location>
</feature>
<feature type="domain" description="MAM" evidence="8">
    <location>
        <begin position="4186"/>
        <end position="4355"/>
    </location>
</feature>
<gene>
    <name evidence="9" type="ORF">JTE90_012189</name>
</gene>
<dbReference type="PROSITE" id="PS01209">
    <property type="entry name" value="LDLRA_1"/>
    <property type="match status" value="9"/>
</dbReference>
<organism evidence="9 10">
    <name type="scientific">Oedothorax gibbosus</name>
    <dbReference type="NCBI Taxonomy" id="931172"/>
    <lineage>
        <taxon>Eukaryota</taxon>
        <taxon>Metazoa</taxon>
        <taxon>Ecdysozoa</taxon>
        <taxon>Arthropoda</taxon>
        <taxon>Chelicerata</taxon>
        <taxon>Arachnida</taxon>
        <taxon>Araneae</taxon>
        <taxon>Araneomorphae</taxon>
        <taxon>Entelegynae</taxon>
        <taxon>Araneoidea</taxon>
        <taxon>Linyphiidae</taxon>
        <taxon>Erigoninae</taxon>
        <taxon>Oedothorax</taxon>
    </lineage>
</organism>
<feature type="domain" description="MAM" evidence="8">
    <location>
        <begin position="4698"/>
        <end position="4862"/>
    </location>
</feature>
<feature type="domain" description="MAM" evidence="8">
    <location>
        <begin position="3684"/>
        <end position="3853"/>
    </location>
</feature>
<keyword evidence="5" id="KW-0812">Transmembrane</keyword>
<keyword evidence="5" id="KW-1133">Transmembrane helix</keyword>
<feature type="domain" description="MAM" evidence="8">
    <location>
        <begin position="2537"/>
        <end position="2699"/>
    </location>
</feature>
<dbReference type="EMBL" id="JAFNEN010000123">
    <property type="protein sequence ID" value="KAG8193387.1"/>
    <property type="molecule type" value="Genomic_DNA"/>
</dbReference>
<accession>A0AAV6VAA9</accession>
<evidence type="ECO:0000256" key="2">
    <source>
        <dbReference type="PROSITE-ProRule" id="PRU00076"/>
    </source>
</evidence>
<feature type="domain" description="MAM" evidence="8">
    <location>
        <begin position="3046"/>
        <end position="3216"/>
    </location>
</feature>
<dbReference type="SUPFAM" id="SSF49899">
    <property type="entry name" value="Concanavalin A-like lectins/glucanases"/>
    <property type="match status" value="37"/>
</dbReference>
<evidence type="ECO:0000313" key="10">
    <source>
        <dbReference type="Proteomes" id="UP000827092"/>
    </source>
</evidence>
<feature type="disulfide bond" evidence="3">
    <location>
        <begin position="5332"/>
        <end position="5347"/>
    </location>
</feature>
<dbReference type="InterPro" id="IPR051560">
    <property type="entry name" value="MAM_domain-containing"/>
</dbReference>
<feature type="disulfide bond" evidence="3">
    <location>
        <begin position="5531"/>
        <end position="5546"/>
    </location>
</feature>
<feature type="domain" description="MAM" evidence="8">
    <location>
        <begin position="5977"/>
        <end position="6145"/>
    </location>
</feature>
<feature type="domain" description="MAM" evidence="8">
    <location>
        <begin position="197"/>
        <end position="379"/>
    </location>
</feature>
<evidence type="ECO:0000256" key="1">
    <source>
        <dbReference type="ARBA" id="ARBA00023157"/>
    </source>
</evidence>
<feature type="compositionally biased region" description="Basic and acidic residues" evidence="4">
    <location>
        <begin position="5580"/>
        <end position="5594"/>
    </location>
</feature>
<feature type="domain" description="MAM" evidence="8">
    <location>
        <begin position="4375"/>
        <end position="4538"/>
    </location>
</feature>
<feature type="domain" description="MAM" evidence="8">
    <location>
        <begin position="2715"/>
        <end position="2870"/>
    </location>
</feature>
<feature type="domain" description="MAM" evidence="8">
    <location>
        <begin position="3858"/>
        <end position="4021"/>
    </location>
</feature>
<feature type="domain" description="MAM" evidence="8">
    <location>
        <begin position="1408"/>
        <end position="1595"/>
    </location>
</feature>
<evidence type="ECO:0000313" key="9">
    <source>
        <dbReference type="EMBL" id="KAG8193387.1"/>
    </source>
</evidence>
<feature type="domain" description="MAM" evidence="8">
    <location>
        <begin position="2051"/>
        <end position="2220"/>
    </location>
</feature>
<dbReference type="Gene3D" id="2.60.120.200">
    <property type="match status" value="37"/>
</dbReference>
<feature type="disulfide bond" evidence="3">
    <location>
        <begin position="7063"/>
        <end position="7078"/>
    </location>
</feature>
<dbReference type="PROSITE" id="PS50068">
    <property type="entry name" value="LDLRA_2"/>
    <property type="match status" value="19"/>
</dbReference>
<feature type="disulfide bond" evidence="3">
    <location>
        <begin position="6190"/>
        <end position="6205"/>
    </location>
</feature>
<feature type="domain" description="MAM" evidence="8">
    <location>
        <begin position="6444"/>
        <end position="6609"/>
    </location>
</feature>
<evidence type="ECO:0000259" key="8">
    <source>
        <dbReference type="PROSITE" id="PS50060"/>
    </source>
</evidence>
<evidence type="ECO:0000256" key="6">
    <source>
        <dbReference type="SAM" id="SignalP"/>
    </source>
</evidence>
<feature type="disulfide bond" evidence="3">
    <location>
        <begin position="1602"/>
        <end position="1620"/>
    </location>
</feature>
<feature type="disulfide bond" evidence="3">
    <location>
        <begin position="5752"/>
        <end position="5767"/>
    </location>
</feature>
<feature type="disulfide bond" evidence="3">
    <location>
        <begin position="6635"/>
        <end position="6653"/>
    </location>
</feature>
<proteinExistence type="predicted"/>
<feature type="disulfide bond" evidence="3">
    <location>
        <begin position="2035"/>
        <end position="2050"/>
    </location>
</feature>
<dbReference type="PROSITE" id="PS50026">
    <property type="entry name" value="EGF_3"/>
    <property type="match status" value="1"/>
</dbReference>